<dbReference type="SUPFAM" id="SSF49842">
    <property type="entry name" value="TNF-like"/>
    <property type="match status" value="2"/>
</dbReference>
<keyword evidence="6" id="KW-1185">Reference proteome</keyword>
<reference evidence="5" key="1">
    <citation type="submission" date="2025-08" db="UniProtKB">
        <authorList>
            <consortium name="Ensembl"/>
        </authorList>
    </citation>
    <scope>IDENTIFICATION</scope>
</reference>
<dbReference type="Proteomes" id="UP000261540">
    <property type="component" value="Unplaced"/>
</dbReference>
<dbReference type="Ensembl" id="ENSPKIT00000022582.1">
    <property type="protein sequence ID" value="ENSPKIP00000041547.1"/>
    <property type="gene ID" value="ENSPKIG00000018058.1"/>
</dbReference>
<dbReference type="InterPro" id="IPR050822">
    <property type="entry name" value="Cerebellin_Synaptic_Org"/>
</dbReference>
<sequence>MASWTLASLLGMSSPHLTPEMAGIQSAFSAAPSSSFHGGSQKAVTFDRLLLNIGHDLNPDTGVFRCCISGTYSFSYTVGKFPKKPLSVMLVKNRQEVQPLVYNDHQNKDRKETVWLLHHNSPKCALYSNTGPYVTFIGYLAYPDISSDYLDNHLALPGFFYPSYPFLGSPRKAQADNRLKRREMQSQSLLLSLREGDTVWLYSHQHKHFAVYSNQGPYTTFSGFLVYPEPLQHVPSNYPSHQNRMSCYPACLPLPL</sequence>
<dbReference type="InterPro" id="IPR001073">
    <property type="entry name" value="C1q_dom"/>
</dbReference>
<comment type="subcellular location">
    <subcellularLocation>
        <location evidence="1">Secreted</location>
    </subcellularLocation>
</comment>
<dbReference type="PANTHER" id="PTHR22923">
    <property type="entry name" value="CEREBELLIN-RELATED"/>
    <property type="match status" value="1"/>
</dbReference>
<dbReference type="InterPro" id="IPR008983">
    <property type="entry name" value="Tumour_necrosis_fac-like_dom"/>
</dbReference>
<protein>
    <submittedName>
        <fullName evidence="5">C1q and TNF related 13</fullName>
    </submittedName>
</protein>
<organism evidence="5 6">
    <name type="scientific">Paramormyrops kingsleyae</name>
    <dbReference type="NCBI Taxonomy" id="1676925"/>
    <lineage>
        <taxon>Eukaryota</taxon>
        <taxon>Metazoa</taxon>
        <taxon>Chordata</taxon>
        <taxon>Craniata</taxon>
        <taxon>Vertebrata</taxon>
        <taxon>Euteleostomi</taxon>
        <taxon>Actinopterygii</taxon>
        <taxon>Neopterygii</taxon>
        <taxon>Teleostei</taxon>
        <taxon>Osteoglossocephala</taxon>
        <taxon>Osteoglossomorpha</taxon>
        <taxon>Osteoglossiformes</taxon>
        <taxon>Mormyridae</taxon>
        <taxon>Paramormyrops</taxon>
    </lineage>
</organism>
<evidence type="ECO:0000313" key="5">
    <source>
        <dbReference type="Ensembl" id="ENSPKIP00000041547.1"/>
    </source>
</evidence>
<dbReference type="PROSITE" id="PS50871">
    <property type="entry name" value="C1Q"/>
    <property type="match status" value="1"/>
</dbReference>
<dbReference type="GO" id="GO:0005615">
    <property type="term" value="C:extracellular space"/>
    <property type="evidence" value="ECO:0007669"/>
    <property type="project" value="TreeGrafter"/>
</dbReference>
<dbReference type="Gene3D" id="2.60.120.40">
    <property type="match status" value="2"/>
</dbReference>
<keyword evidence="3" id="KW-0732">Signal</keyword>
<dbReference type="AlphaFoldDB" id="A0A3B3TE45"/>
<feature type="domain" description="C1q" evidence="4">
    <location>
        <begin position="21"/>
        <end position="232"/>
    </location>
</feature>
<proteinExistence type="predicted"/>
<keyword evidence="2" id="KW-0964">Secreted</keyword>
<accession>A0A3B3TE45</accession>
<evidence type="ECO:0000256" key="2">
    <source>
        <dbReference type="ARBA" id="ARBA00022525"/>
    </source>
</evidence>
<dbReference type="Pfam" id="PF00386">
    <property type="entry name" value="C1q"/>
    <property type="match status" value="2"/>
</dbReference>
<name>A0A3B3TE45_9TELE</name>
<evidence type="ECO:0000313" key="6">
    <source>
        <dbReference type="Proteomes" id="UP000261540"/>
    </source>
</evidence>
<dbReference type="GeneTree" id="ENSGT00940000161832"/>
<reference evidence="5" key="2">
    <citation type="submission" date="2025-09" db="UniProtKB">
        <authorList>
            <consortium name="Ensembl"/>
        </authorList>
    </citation>
    <scope>IDENTIFICATION</scope>
</reference>
<evidence type="ECO:0000256" key="3">
    <source>
        <dbReference type="ARBA" id="ARBA00022729"/>
    </source>
</evidence>
<dbReference type="PRINTS" id="PR00007">
    <property type="entry name" value="COMPLEMNTC1Q"/>
</dbReference>
<dbReference type="PANTHER" id="PTHR22923:SF62">
    <property type="entry name" value="CVP18"/>
    <property type="match status" value="1"/>
</dbReference>
<evidence type="ECO:0000256" key="1">
    <source>
        <dbReference type="ARBA" id="ARBA00004613"/>
    </source>
</evidence>
<evidence type="ECO:0000259" key="4">
    <source>
        <dbReference type="PROSITE" id="PS50871"/>
    </source>
</evidence>
<dbReference type="SMART" id="SM00110">
    <property type="entry name" value="C1Q"/>
    <property type="match status" value="1"/>
</dbReference>